<proteinExistence type="inferred from homology"/>
<evidence type="ECO:0000256" key="5">
    <source>
        <dbReference type="ARBA" id="ARBA00023004"/>
    </source>
</evidence>
<keyword evidence="3" id="KW-0479">Metal-binding</keyword>
<dbReference type="InterPro" id="IPR048327">
    <property type="entry name" value="Dyp_perox_N"/>
</dbReference>
<sequence>MHEESWDRTPIEPQSVNAPLSRAAVFLVVTIGDSPEAAARARSVIADIGGLVRAVGFRDLDAHLSCNVGIGARAWERFGQQERPAQLREFFEVRGPVHTAPSTPGDLLFHIRSERGDLTFELERLLLDKLGDAVTVVDEVQGFRYFDARDLLGFVDGTENPTGAAMARSSLVGEEDPAFAGGSYVVVQKYLHDLTAWSALSTEQQERIIGRTKADNVELDDVPGERKSHKALNTITDANGVEHDILRDNMPFGRPGAGEFGTYFIGYARELWVIEQMLRHMFVGDPIGSYDRILDFSTAVTGSTFFVPSNDVLEALDD</sequence>
<feature type="domain" description="Dyp-type peroxidase C-terminal" evidence="8">
    <location>
        <begin position="147"/>
        <end position="311"/>
    </location>
</feature>
<dbReference type="Pfam" id="PF20628">
    <property type="entry name" value="Dyp_perox_C"/>
    <property type="match status" value="1"/>
</dbReference>
<keyword evidence="5" id="KW-0408">Iron</keyword>
<dbReference type="GO" id="GO:0005829">
    <property type="term" value="C:cytosol"/>
    <property type="evidence" value="ECO:0007669"/>
    <property type="project" value="TreeGrafter"/>
</dbReference>
<dbReference type="SUPFAM" id="SSF54909">
    <property type="entry name" value="Dimeric alpha+beta barrel"/>
    <property type="match status" value="1"/>
</dbReference>
<dbReference type="GO" id="GO:0046872">
    <property type="term" value="F:metal ion binding"/>
    <property type="evidence" value="ECO:0007669"/>
    <property type="project" value="UniProtKB-KW"/>
</dbReference>
<dbReference type="PANTHER" id="PTHR30521:SF0">
    <property type="entry name" value="DYP-TYPE PEROXIDASE FAMILY PROTEIN"/>
    <property type="match status" value="1"/>
</dbReference>
<feature type="domain" description="Dyp-type peroxidase N-terminal" evidence="7">
    <location>
        <begin position="14"/>
        <end position="144"/>
    </location>
</feature>
<gene>
    <name evidence="9" type="ORF">N1028_10645</name>
</gene>
<organism evidence="9 10">
    <name type="scientific">Herbiconiux oxytropis</name>
    <dbReference type="NCBI Taxonomy" id="2970915"/>
    <lineage>
        <taxon>Bacteria</taxon>
        <taxon>Bacillati</taxon>
        <taxon>Actinomycetota</taxon>
        <taxon>Actinomycetes</taxon>
        <taxon>Micrococcales</taxon>
        <taxon>Microbacteriaceae</taxon>
        <taxon>Herbiconiux</taxon>
    </lineage>
</organism>
<evidence type="ECO:0000256" key="2">
    <source>
        <dbReference type="ARBA" id="ARBA00022559"/>
    </source>
</evidence>
<dbReference type="PROSITE" id="PS51404">
    <property type="entry name" value="DYP_PEROXIDASE"/>
    <property type="match status" value="1"/>
</dbReference>
<dbReference type="InterPro" id="IPR006314">
    <property type="entry name" value="Dyp_peroxidase"/>
</dbReference>
<comment type="cofactor">
    <cofactor evidence="1">
        <name>heme b</name>
        <dbReference type="ChEBI" id="CHEBI:60344"/>
    </cofactor>
</comment>
<accession>A0AA42BVD8</accession>
<dbReference type="NCBIfam" id="TIGR01413">
    <property type="entry name" value="Dyp_perox_fam"/>
    <property type="match status" value="1"/>
</dbReference>
<dbReference type="InterPro" id="IPR048328">
    <property type="entry name" value="Dyp_perox_C"/>
</dbReference>
<evidence type="ECO:0000313" key="10">
    <source>
        <dbReference type="Proteomes" id="UP001165587"/>
    </source>
</evidence>
<dbReference type="InterPro" id="IPR011008">
    <property type="entry name" value="Dimeric_a/b-barrel"/>
</dbReference>
<keyword evidence="2 9" id="KW-0575">Peroxidase</keyword>
<keyword evidence="10" id="KW-1185">Reference proteome</keyword>
<evidence type="ECO:0000259" key="7">
    <source>
        <dbReference type="Pfam" id="PF04261"/>
    </source>
</evidence>
<evidence type="ECO:0000256" key="1">
    <source>
        <dbReference type="ARBA" id="ARBA00001970"/>
    </source>
</evidence>
<keyword evidence="4" id="KW-0560">Oxidoreductase</keyword>
<dbReference type="AlphaFoldDB" id="A0AA42BVD8"/>
<dbReference type="RefSeq" id="WP_259528255.1">
    <property type="nucleotide sequence ID" value="NZ_JANLCK010000005.1"/>
</dbReference>
<evidence type="ECO:0000256" key="4">
    <source>
        <dbReference type="ARBA" id="ARBA00023002"/>
    </source>
</evidence>
<evidence type="ECO:0000256" key="6">
    <source>
        <dbReference type="ARBA" id="ARBA00025737"/>
    </source>
</evidence>
<reference evidence="9" key="1">
    <citation type="submission" date="2022-08" db="EMBL/GenBank/DDBJ databases">
        <authorList>
            <person name="Deng Y."/>
            <person name="Han X.-F."/>
            <person name="Zhang Y.-Q."/>
        </authorList>
    </citation>
    <scope>NUCLEOTIDE SEQUENCE</scope>
    <source>
        <strain evidence="9">CPCC 203407</strain>
    </source>
</reference>
<dbReference type="PANTHER" id="PTHR30521">
    <property type="entry name" value="DEFERROCHELATASE/PEROXIDASE"/>
    <property type="match status" value="1"/>
</dbReference>
<evidence type="ECO:0000256" key="3">
    <source>
        <dbReference type="ARBA" id="ARBA00022723"/>
    </source>
</evidence>
<name>A0AA42BVD8_9MICO</name>
<evidence type="ECO:0000313" key="9">
    <source>
        <dbReference type="EMBL" id="MCS5726349.1"/>
    </source>
</evidence>
<comment type="caution">
    <text evidence="9">The sequence shown here is derived from an EMBL/GenBank/DDBJ whole genome shotgun (WGS) entry which is preliminary data.</text>
</comment>
<evidence type="ECO:0000259" key="8">
    <source>
        <dbReference type="Pfam" id="PF20628"/>
    </source>
</evidence>
<protein>
    <submittedName>
        <fullName evidence="9">Dyp-type peroxidase</fullName>
    </submittedName>
</protein>
<comment type="similarity">
    <text evidence="6">Belongs to the DyP-type peroxidase family.</text>
</comment>
<dbReference type="Proteomes" id="UP001165587">
    <property type="component" value="Unassembled WGS sequence"/>
</dbReference>
<dbReference type="Pfam" id="PF04261">
    <property type="entry name" value="Dyp_perox_N"/>
    <property type="match status" value="1"/>
</dbReference>
<dbReference type="GO" id="GO:0004601">
    <property type="term" value="F:peroxidase activity"/>
    <property type="evidence" value="ECO:0007669"/>
    <property type="project" value="UniProtKB-KW"/>
</dbReference>
<dbReference type="EMBL" id="JANLCK010000005">
    <property type="protein sequence ID" value="MCS5726349.1"/>
    <property type="molecule type" value="Genomic_DNA"/>
</dbReference>
<dbReference type="GO" id="GO:0020037">
    <property type="term" value="F:heme binding"/>
    <property type="evidence" value="ECO:0007669"/>
    <property type="project" value="InterPro"/>
</dbReference>